<organism evidence="14 15">
    <name type="scientific">Mediterraneibacter gnavus</name>
    <name type="common">Ruminococcus gnavus</name>
    <dbReference type="NCBI Taxonomy" id="33038"/>
    <lineage>
        <taxon>Bacteria</taxon>
        <taxon>Bacillati</taxon>
        <taxon>Bacillota</taxon>
        <taxon>Clostridia</taxon>
        <taxon>Lachnospirales</taxon>
        <taxon>Lachnospiraceae</taxon>
        <taxon>Mediterraneibacter</taxon>
    </lineage>
</organism>
<dbReference type="GO" id="GO:0004519">
    <property type="term" value="F:endonuclease activity"/>
    <property type="evidence" value="ECO:0007669"/>
    <property type="project" value="UniProtKB-KW"/>
</dbReference>
<dbReference type="Gene3D" id="3.40.1350.10">
    <property type="match status" value="1"/>
</dbReference>
<evidence type="ECO:0000256" key="7">
    <source>
        <dbReference type="ARBA" id="ARBA00022763"/>
    </source>
</evidence>
<keyword evidence="10" id="KW-0233">DNA recombination</keyword>
<evidence type="ECO:0000256" key="8">
    <source>
        <dbReference type="ARBA" id="ARBA00022801"/>
    </source>
</evidence>
<dbReference type="SUPFAM" id="SSF52980">
    <property type="entry name" value="Restriction endonuclease-like"/>
    <property type="match status" value="1"/>
</dbReference>
<proteinExistence type="inferred from homology"/>
<keyword evidence="3" id="KW-0963">Cytoplasm</keyword>
<comment type="subcellular location">
    <subcellularLocation>
        <location evidence="2">Cytoplasm</location>
    </subcellularLocation>
</comment>
<protein>
    <recommendedName>
        <fullName evidence="13">Holliday junction resolvase RecU</fullName>
    </recommendedName>
</protein>
<reference evidence="14 15" key="1">
    <citation type="submission" date="2018-08" db="EMBL/GenBank/DDBJ databases">
        <title>A genome reference for cultivated species of the human gut microbiota.</title>
        <authorList>
            <person name="Zou Y."/>
            <person name="Xue W."/>
            <person name="Luo G."/>
        </authorList>
    </citation>
    <scope>NUCLEOTIDE SEQUENCE [LARGE SCALE GENOMIC DNA]</scope>
    <source>
        <strain evidence="14 15">AF19-16AC</strain>
    </source>
</reference>
<dbReference type="InterPro" id="IPR011335">
    <property type="entry name" value="Restrct_endonuc-II-like"/>
</dbReference>
<keyword evidence="4" id="KW-0540">Nuclease</keyword>
<dbReference type="GO" id="GO:0005737">
    <property type="term" value="C:cytoplasm"/>
    <property type="evidence" value="ECO:0007669"/>
    <property type="project" value="UniProtKB-SubCell"/>
</dbReference>
<dbReference type="AlphaFoldDB" id="A0A412NER1"/>
<evidence type="ECO:0000256" key="13">
    <source>
        <dbReference type="ARBA" id="ARBA00029523"/>
    </source>
</evidence>
<dbReference type="GO" id="GO:0003676">
    <property type="term" value="F:nucleic acid binding"/>
    <property type="evidence" value="ECO:0007669"/>
    <property type="project" value="InterPro"/>
</dbReference>
<keyword evidence="8" id="KW-0378">Hydrolase</keyword>
<evidence type="ECO:0000256" key="2">
    <source>
        <dbReference type="ARBA" id="ARBA00004496"/>
    </source>
</evidence>
<keyword evidence="6" id="KW-0255">Endonuclease</keyword>
<dbReference type="Pfam" id="PF03838">
    <property type="entry name" value="RecU"/>
    <property type="match status" value="1"/>
</dbReference>
<evidence type="ECO:0000256" key="6">
    <source>
        <dbReference type="ARBA" id="ARBA00022759"/>
    </source>
</evidence>
<dbReference type="GO" id="GO:0046872">
    <property type="term" value="F:metal ion binding"/>
    <property type="evidence" value="ECO:0007669"/>
    <property type="project" value="UniProtKB-KW"/>
</dbReference>
<dbReference type="GO" id="GO:0016787">
    <property type="term" value="F:hydrolase activity"/>
    <property type="evidence" value="ECO:0007669"/>
    <property type="project" value="UniProtKB-KW"/>
</dbReference>
<keyword evidence="9" id="KW-0460">Magnesium</keyword>
<evidence type="ECO:0000256" key="9">
    <source>
        <dbReference type="ARBA" id="ARBA00022842"/>
    </source>
</evidence>
<evidence type="ECO:0000256" key="4">
    <source>
        <dbReference type="ARBA" id="ARBA00022722"/>
    </source>
</evidence>
<accession>A0A412NER1</accession>
<dbReference type="InterPro" id="IPR011856">
    <property type="entry name" value="tRNA_endonuc-like_dom_sf"/>
</dbReference>
<keyword evidence="11" id="KW-0234">DNA repair</keyword>
<sequence>MASNNIGKTFEQEFKECVPPDYYLYRLKDDTSGFYGVSNPCDYILFRSPYLFLVELKTHKGKSIPIAKIRPNQIQGMEKATHYEGVYGGFLINFRELEETYYITVQDVIQFTQTEERKSIPVEWCRDHGVKIEQKKKRVRYSYDLESWLRRYYGKSV</sequence>
<dbReference type="Proteomes" id="UP000283834">
    <property type="component" value="Unassembled WGS sequence"/>
</dbReference>
<evidence type="ECO:0000256" key="3">
    <source>
        <dbReference type="ARBA" id="ARBA00022490"/>
    </source>
</evidence>
<evidence type="ECO:0000256" key="11">
    <source>
        <dbReference type="ARBA" id="ARBA00023204"/>
    </source>
</evidence>
<comment type="caution">
    <text evidence="14">The sequence shown here is derived from an EMBL/GenBank/DDBJ whole genome shotgun (WGS) entry which is preliminary data.</text>
</comment>
<evidence type="ECO:0000256" key="1">
    <source>
        <dbReference type="ARBA" id="ARBA00001946"/>
    </source>
</evidence>
<evidence type="ECO:0000256" key="12">
    <source>
        <dbReference type="ARBA" id="ARBA00023447"/>
    </source>
</evidence>
<keyword evidence="5" id="KW-0479">Metal-binding</keyword>
<evidence type="ECO:0000256" key="10">
    <source>
        <dbReference type="ARBA" id="ARBA00023172"/>
    </source>
</evidence>
<dbReference type="EMBL" id="QRWQ01000014">
    <property type="protein sequence ID" value="RGT36963.1"/>
    <property type="molecule type" value="Genomic_DNA"/>
</dbReference>
<dbReference type="GO" id="GO:0006310">
    <property type="term" value="P:DNA recombination"/>
    <property type="evidence" value="ECO:0007669"/>
    <property type="project" value="UniProtKB-KW"/>
</dbReference>
<dbReference type="RefSeq" id="WP_118047168.1">
    <property type="nucleotide sequence ID" value="NZ_QRWQ01000014.1"/>
</dbReference>
<name>A0A412NER1_MEDGN</name>
<evidence type="ECO:0000313" key="14">
    <source>
        <dbReference type="EMBL" id="RGT36963.1"/>
    </source>
</evidence>
<evidence type="ECO:0000313" key="15">
    <source>
        <dbReference type="Proteomes" id="UP000283834"/>
    </source>
</evidence>
<comment type="cofactor">
    <cofactor evidence="1">
        <name>Mg(2+)</name>
        <dbReference type="ChEBI" id="CHEBI:18420"/>
    </cofactor>
</comment>
<gene>
    <name evidence="14" type="ORF">DWX36_12830</name>
</gene>
<keyword evidence="7" id="KW-0227">DNA damage</keyword>
<evidence type="ECO:0000256" key="5">
    <source>
        <dbReference type="ARBA" id="ARBA00022723"/>
    </source>
</evidence>
<dbReference type="GO" id="GO:0006281">
    <property type="term" value="P:DNA repair"/>
    <property type="evidence" value="ECO:0007669"/>
    <property type="project" value="UniProtKB-KW"/>
</dbReference>
<dbReference type="InterPro" id="IPR004612">
    <property type="entry name" value="Resolv_RecU"/>
</dbReference>
<comment type="similarity">
    <text evidence="12">Belongs to the RecU family.</text>
</comment>